<proteinExistence type="predicted"/>
<evidence type="ECO:0000313" key="4">
    <source>
        <dbReference type="Proteomes" id="UP000231994"/>
    </source>
</evidence>
<organism evidence="2 4">
    <name type="scientific">Corynebacterium striatum</name>
    <dbReference type="NCBI Taxonomy" id="43770"/>
    <lineage>
        <taxon>Bacteria</taxon>
        <taxon>Bacillati</taxon>
        <taxon>Actinomycetota</taxon>
        <taxon>Actinomycetes</taxon>
        <taxon>Mycobacteriales</taxon>
        <taxon>Corynebacteriaceae</taxon>
        <taxon>Corynebacterium</taxon>
    </lineage>
</organism>
<accession>A0ABC8CMV2</accession>
<evidence type="ECO:0000313" key="5">
    <source>
        <dbReference type="Proteomes" id="UP000595757"/>
    </source>
</evidence>
<protein>
    <submittedName>
        <fullName evidence="2">S-adenosylmethionine synthetase</fullName>
    </submittedName>
</protein>
<dbReference type="SUPFAM" id="SSF56601">
    <property type="entry name" value="beta-lactamase/transpeptidase-like"/>
    <property type="match status" value="1"/>
</dbReference>
<dbReference type="EMBL" id="CP024932">
    <property type="protein sequence ID" value="ATZ09795.1"/>
    <property type="molecule type" value="Genomic_DNA"/>
</dbReference>
<keyword evidence="5" id="KW-1185">Reference proteome</keyword>
<name>A0ABC8CMV2_CORST</name>
<feature type="region of interest" description="Disordered" evidence="1">
    <location>
        <begin position="1"/>
        <end position="23"/>
    </location>
</feature>
<evidence type="ECO:0000256" key="1">
    <source>
        <dbReference type="SAM" id="MobiDB-lite"/>
    </source>
</evidence>
<dbReference type="InterPro" id="IPR012338">
    <property type="entry name" value="Beta-lactam/transpept-like"/>
</dbReference>
<dbReference type="EMBL" id="CP068158">
    <property type="protein sequence ID" value="QQU78407.1"/>
    <property type="molecule type" value="Genomic_DNA"/>
</dbReference>
<gene>
    <name evidence="2" type="ORF">A9D01_03345</name>
    <name evidence="3" type="ORF">I6I72_13370</name>
</gene>
<evidence type="ECO:0000313" key="2">
    <source>
        <dbReference type="EMBL" id="ATZ09795.1"/>
    </source>
</evidence>
<reference evidence="2 4" key="1">
    <citation type="submission" date="2017-11" db="EMBL/GenBank/DDBJ databases">
        <title>Whole genome sequencing of cultured pathogen.</title>
        <authorList>
            <person name="Hoffmann M."/>
            <person name="Sanchez M."/>
            <person name="Timme R."/>
            <person name="Nudel K."/>
            <person name="Bry L."/>
        </authorList>
    </citation>
    <scope>NUCLEOTIDE SEQUENCE [LARGE SCALE GENOMIC DNA]</scope>
    <source>
        <strain evidence="2 4">216</strain>
    </source>
</reference>
<reference evidence="3 5" key="2">
    <citation type="submission" date="2021-01" db="EMBL/GenBank/DDBJ databases">
        <title>FDA dAtabase for Regulatory Grade micrObial Sequences (FDA-ARGOS): Supporting development and validation of Infectious Disease Dx tests.</title>
        <authorList>
            <person name="Sproer C."/>
            <person name="Gronow S."/>
            <person name="Severitt S."/>
            <person name="Schroder I."/>
            <person name="Tallon L."/>
            <person name="Sadzewicz L."/>
            <person name="Zhao X."/>
            <person name="Boylan J."/>
            <person name="Ott S."/>
            <person name="Bowen H."/>
            <person name="Vavikolanu K."/>
            <person name="Mehta A."/>
            <person name="Aluvathingal J."/>
            <person name="Nadendla S."/>
            <person name="Lowell S."/>
            <person name="Myers T."/>
            <person name="Yan Y."/>
            <person name="Sichtig H."/>
        </authorList>
    </citation>
    <scope>NUCLEOTIDE SEQUENCE [LARGE SCALE GENOMIC DNA]</scope>
    <source>
        <strain evidence="3 5">FDAARGOS_1115</strain>
    </source>
</reference>
<dbReference type="Proteomes" id="UP000595757">
    <property type="component" value="Chromosome"/>
</dbReference>
<evidence type="ECO:0000313" key="3">
    <source>
        <dbReference type="EMBL" id="QQU78407.1"/>
    </source>
</evidence>
<dbReference type="AlphaFoldDB" id="A0ABC8CMV2"/>
<dbReference type="Proteomes" id="UP000231994">
    <property type="component" value="Chromosome"/>
</dbReference>
<dbReference type="Gene3D" id="3.40.710.10">
    <property type="entry name" value="DD-peptidase/beta-lactamase superfamily"/>
    <property type="match status" value="1"/>
</dbReference>
<sequence>MFGLSGAAGGCDNVQTAPEGDAQGQALQSVEALAGVLKDRSAEEDSLRLAGELDRVIRRVEKRYGVEAGVAIDAQSGSVQRGLKGEEPTWSTIKVPIAIAAAEVGADEQMIDLAIEQSDNDAAYALWTQVQWETGDANGAVSDLLDEYDAPAKVEDSFGYSTWTLKNQAAFGASLPCVAHARHVYDAMANLIVYHGNGLSALPDTRAKGGWGLSEIDGMYAHRQFGVRTTKGAEPQSVGLAIEVVMPGDDFSDAEPALNALAKGVDKLVEQAIEDGDIKPFAACRRI</sequence>